<dbReference type="EMBL" id="JAENIJ010000012">
    <property type="protein sequence ID" value="MBK1882590.1"/>
    <property type="molecule type" value="Genomic_DNA"/>
</dbReference>
<feature type="signal peptide" evidence="3">
    <location>
        <begin position="1"/>
        <end position="18"/>
    </location>
</feature>
<evidence type="ECO:0000256" key="2">
    <source>
        <dbReference type="SAM" id="MobiDB-lite"/>
    </source>
</evidence>
<sequence length="164" mass="18042">MKSTTPPIVCSVALAAMAAAGTSHWWSVRQMLSNPLLSIQETPVTFPIPSVSNTVKAAASNATDSMSEAKHALPDDLTTTSSAQEKFYQNLVAELKELRTQNQDLRDQIAETNRDVMKLEFRVDTHSESFRPLPVSEDRFDTTFESNSGILPPRALPVDSTDHP</sequence>
<reference evidence="4" key="1">
    <citation type="submission" date="2021-01" db="EMBL/GenBank/DDBJ databases">
        <title>Modified the classification status of verrucomicrobia.</title>
        <authorList>
            <person name="Feng X."/>
        </authorList>
    </citation>
    <scope>NUCLEOTIDE SEQUENCE</scope>
    <source>
        <strain evidence="4">KCTC 22041</strain>
    </source>
</reference>
<protein>
    <recommendedName>
        <fullName evidence="6">YbgF trimerisation domain-containing protein</fullName>
    </recommendedName>
</protein>
<organism evidence="4 5">
    <name type="scientific">Luteolibacter pohnpeiensis</name>
    <dbReference type="NCBI Taxonomy" id="454153"/>
    <lineage>
        <taxon>Bacteria</taxon>
        <taxon>Pseudomonadati</taxon>
        <taxon>Verrucomicrobiota</taxon>
        <taxon>Verrucomicrobiia</taxon>
        <taxon>Verrucomicrobiales</taxon>
        <taxon>Verrucomicrobiaceae</taxon>
        <taxon>Luteolibacter</taxon>
    </lineage>
</organism>
<feature type="chain" id="PRO_5037612732" description="YbgF trimerisation domain-containing protein" evidence="3">
    <location>
        <begin position="19"/>
        <end position="164"/>
    </location>
</feature>
<gene>
    <name evidence="4" type="ORF">JIN85_09195</name>
</gene>
<evidence type="ECO:0000313" key="4">
    <source>
        <dbReference type="EMBL" id="MBK1882590.1"/>
    </source>
</evidence>
<proteinExistence type="predicted"/>
<accession>A0A934VVU6</accession>
<keyword evidence="5" id="KW-1185">Reference proteome</keyword>
<feature type="coiled-coil region" evidence="1">
    <location>
        <begin position="88"/>
        <end position="122"/>
    </location>
</feature>
<evidence type="ECO:0000256" key="3">
    <source>
        <dbReference type="SAM" id="SignalP"/>
    </source>
</evidence>
<keyword evidence="1" id="KW-0175">Coiled coil</keyword>
<evidence type="ECO:0000256" key="1">
    <source>
        <dbReference type="SAM" id="Coils"/>
    </source>
</evidence>
<evidence type="ECO:0000313" key="5">
    <source>
        <dbReference type="Proteomes" id="UP000603141"/>
    </source>
</evidence>
<name>A0A934VVU6_9BACT</name>
<comment type="caution">
    <text evidence="4">The sequence shown here is derived from an EMBL/GenBank/DDBJ whole genome shotgun (WGS) entry which is preliminary data.</text>
</comment>
<keyword evidence="3" id="KW-0732">Signal</keyword>
<dbReference type="Proteomes" id="UP000603141">
    <property type="component" value="Unassembled WGS sequence"/>
</dbReference>
<dbReference type="AlphaFoldDB" id="A0A934VVU6"/>
<evidence type="ECO:0008006" key="6">
    <source>
        <dbReference type="Google" id="ProtNLM"/>
    </source>
</evidence>
<feature type="region of interest" description="Disordered" evidence="2">
    <location>
        <begin position="143"/>
        <end position="164"/>
    </location>
</feature>
<dbReference type="RefSeq" id="WP_200269876.1">
    <property type="nucleotide sequence ID" value="NZ_JAENIJ010000012.1"/>
</dbReference>